<sequence length="131" mass="14258">MNIPEKVIKLLNSQEATKVLTSVSTTGIPHTVVIGSTMAPQPDLICAAEVMMHTTAKNFKNNPNVAVLVVKDMESYQVIGKVKDHQTEGSLFETMKKELEKLGLPCKGVWLFEPLEVYDQSAGSTAGKKIA</sequence>
<name>W7XYU6_9BACT</name>
<keyword evidence="3" id="KW-1185">Reference proteome</keyword>
<accession>W7XYU6</accession>
<organism evidence="2 3">
    <name type="scientific">Saccharicrinis fermentans DSM 9555 = JCM 21142</name>
    <dbReference type="NCBI Taxonomy" id="869213"/>
    <lineage>
        <taxon>Bacteria</taxon>
        <taxon>Pseudomonadati</taxon>
        <taxon>Bacteroidota</taxon>
        <taxon>Bacteroidia</taxon>
        <taxon>Marinilabiliales</taxon>
        <taxon>Marinilabiliaceae</taxon>
        <taxon>Saccharicrinis</taxon>
    </lineage>
</organism>
<dbReference type="PANTHER" id="PTHR40660:SF1">
    <property type="entry name" value="5'-PHOSPHATE OXIDASE PUTATIVE DOMAIN-CONTAINING PROTEIN-RELATED"/>
    <property type="match status" value="1"/>
</dbReference>
<dbReference type="Gene3D" id="2.30.110.10">
    <property type="entry name" value="Electron Transport, Fmn-binding Protein, Chain A"/>
    <property type="match status" value="1"/>
</dbReference>
<dbReference type="eggNOG" id="COG3576">
    <property type="taxonomic scope" value="Bacteria"/>
</dbReference>
<gene>
    <name evidence="2" type="ORF">JCM21142_62513</name>
</gene>
<dbReference type="PANTHER" id="PTHR40660">
    <property type="entry name" value="5'-PHOSPHATE OXIDASE PUTATIVE DOMAIN-CONTAINING PROTEIN-RELATED"/>
    <property type="match status" value="1"/>
</dbReference>
<dbReference type="SUPFAM" id="SSF50475">
    <property type="entry name" value="FMN-binding split barrel"/>
    <property type="match status" value="1"/>
</dbReference>
<reference evidence="2 3" key="1">
    <citation type="journal article" date="2014" name="Genome Announc.">
        <title>Draft Genome Sequence of Cytophaga fermentans JCM 21142T, a Facultative Anaerobe Isolated from Marine Mud.</title>
        <authorList>
            <person name="Starns D."/>
            <person name="Oshima K."/>
            <person name="Suda W."/>
            <person name="Iino T."/>
            <person name="Yuki M."/>
            <person name="Inoue J."/>
            <person name="Kitamura K."/>
            <person name="Iida T."/>
            <person name="Darby A."/>
            <person name="Hattori M."/>
            <person name="Ohkuma M."/>
        </authorList>
    </citation>
    <scope>NUCLEOTIDE SEQUENCE [LARGE SCALE GENOMIC DNA]</scope>
    <source>
        <strain evidence="2 3">JCM 21142</strain>
    </source>
</reference>
<evidence type="ECO:0000259" key="1">
    <source>
        <dbReference type="Pfam" id="PF01243"/>
    </source>
</evidence>
<evidence type="ECO:0000313" key="3">
    <source>
        <dbReference type="Proteomes" id="UP000019402"/>
    </source>
</evidence>
<dbReference type="EMBL" id="BAMD01000032">
    <property type="protein sequence ID" value="GAF03830.1"/>
    <property type="molecule type" value="Genomic_DNA"/>
</dbReference>
<dbReference type="Pfam" id="PF01243">
    <property type="entry name" value="PNPOx_N"/>
    <property type="match status" value="1"/>
</dbReference>
<dbReference type="Proteomes" id="UP000019402">
    <property type="component" value="Unassembled WGS sequence"/>
</dbReference>
<comment type="caution">
    <text evidence="2">The sequence shown here is derived from an EMBL/GenBank/DDBJ whole genome shotgun (WGS) entry which is preliminary data.</text>
</comment>
<dbReference type="STRING" id="869213.GCA_000517085_02326"/>
<dbReference type="InterPro" id="IPR011576">
    <property type="entry name" value="Pyridox_Oxase_N"/>
</dbReference>
<protein>
    <recommendedName>
        <fullName evidence="1">Pyridoxamine 5'-phosphate oxidase N-terminal domain-containing protein</fullName>
    </recommendedName>
</protein>
<evidence type="ECO:0000313" key="2">
    <source>
        <dbReference type="EMBL" id="GAF03830.1"/>
    </source>
</evidence>
<dbReference type="OrthoDB" id="5340198at2"/>
<feature type="domain" description="Pyridoxamine 5'-phosphate oxidase N-terminal" evidence="1">
    <location>
        <begin position="14"/>
        <end position="97"/>
    </location>
</feature>
<dbReference type="InterPro" id="IPR012349">
    <property type="entry name" value="Split_barrel_FMN-bd"/>
</dbReference>
<dbReference type="RefSeq" id="WP_027471948.1">
    <property type="nucleotide sequence ID" value="NZ_BAMD01000032.1"/>
</dbReference>
<dbReference type="AlphaFoldDB" id="W7XYU6"/>
<proteinExistence type="predicted"/>